<sequence length="75" mass="9572">MYRFIFIPEMDFYDLTLLFLYENDLQNFYFRFFMFKMLFFSEKNSILFRYNNHSQTIQRTKFYKNLNSDQLQLKN</sequence>
<accession>K8Y5V0</accession>
<proteinExistence type="predicted"/>
<reference evidence="1 2" key="2">
    <citation type="journal article" date="2014" name="Emerg. Microbes Infect.">
        <title>Potential impact on kidney infection: a whole-genome analysis of Leptospira santarosai serovar Shermani.</title>
        <authorList>
            <person name="Chou L.F."/>
            <person name="Chen T.W."/>
            <person name="Ko Y.C."/>
            <person name="Pan M.J."/>
            <person name="Tian Y.C."/>
            <person name="Chiu C.H."/>
            <person name="Tang P."/>
            <person name="Hung C.C."/>
            <person name="Yang C.W."/>
        </authorList>
    </citation>
    <scope>NUCLEOTIDE SEQUENCE</scope>
    <source>
        <strain evidence="1 2">LT 821</strain>
    </source>
</reference>
<dbReference type="GeneID" id="89224088"/>
<dbReference type="KEGG" id="lst:LSS_14727"/>
<evidence type="ECO:0000313" key="2">
    <source>
        <dbReference type="Proteomes" id="UP000035800"/>
    </source>
</evidence>
<dbReference type="AlphaFoldDB" id="K8Y5V0"/>
<dbReference type="PATRIC" id="fig|758847.3.peg.3081"/>
<gene>
    <name evidence="1" type="ORF">LSS_14727</name>
</gene>
<name>K8Y5V0_9LEPT</name>
<evidence type="ECO:0000313" key="1">
    <source>
        <dbReference type="EMBL" id="EKT86002.1"/>
    </source>
</evidence>
<dbReference type="RefSeq" id="WP_004461652.1">
    <property type="nucleotide sequence ID" value="NZ_CP006694.1"/>
</dbReference>
<dbReference type="Proteomes" id="UP000035800">
    <property type="component" value="Chromosome I"/>
</dbReference>
<protein>
    <submittedName>
        <fullName evidence="1">Uncharacterized protein</fullName>
    </submittedName>
</protein>
<organism evidence="1 2">
    <name type="scientific">Leptospira santarosai serovar Shermani str. LT 821</name>
    <dbReference type="NCBI Taxonomy" id="758847"/>
    <lineage>
        <taxon>Bacteria</taxon>
        <taxon>Pseudomonadati</taxon>
        <taxon>Spirochaetota</taxon>
        <taxon>Spirochaetia</taxon>
        <taxon>Leptospirales</taxon>
        <taxon>Leptospiraceae</taxon>
        <taxon>Leptospira</taxon>
    </lineage>
</organism>
<reference evidence="1 2" key="1">
    <citation type="journal article" date="2012" name="Gene">
        <title>Sequence of Leptospira santarosai serovar Shermani genome and prediction of virulence-associated genes.</title>
        <authorList>
            <person name="Chou L.F."/>
            <person name="Chen Y.T."/>
            <person name="Lu C.W."/>
            <person name="Ko Y.C."/>
            <person name="Tang C.Y."/>
            <person name="Pan M.J."/>
            <person name="Tian Y.C."/>
            <person name="Chiu C.H."/>
            <person name="Hung C.C."/>
            <person name="Yang C.W."/>
        </authorList>
    </citation>
    <scope>NUCLEOTIDE SEQUENCE [LARGE SCALE GENOMIC DNA]</scope>
    <source>
        <strain evidence="1">LT 821</strain>
    </source>
</reference>
<dbReference type="EMBL" id="CP006694">
    <property type="protein sequence ID" value="EKT86002.1"/>
    <property type="molecule type" value="Genomic_DNA"/>
</dbReference>